<dbReference type="RefSeq" id="WP_170198737.1">
    <property type="nucleotide sequence ID" value="NZ_BMPV01000003.1"/>
</dbReference>
<gene>
    <name evidence="2" type="ORF">FHX40_1296</name>
</gene>
<name>A0A543IVK5_9ACTN</name>
<organism evidence="2 3">
    <name type="scientific">Thermopolyspora flexuosa</name>
    <dbReference type="NCBI Taxonomy" id="103836"/>
    <lineage>
        <taxon>Bacteria</taxon>
        <taxon>Bacillati</taxon>
        <taxon>Actinomycetota</taxon>
        <taxon>Actinomycetes</taxon>
        <taxon>Streptosporangiales</taxon>
        <taxon>Streptosporangiaceae</taxon>
        <taxon>Thermopolyspora</taxon>
    </lineage>
</organism>
<dbReference type="GO" id="GO:0006813">
    <property type="term" value="P:potassium ion transport"/>
    <property type="evidence" value="ECO:0007669"/>
    <property type="project" value="InterPro"/>
</dbReference>
<dbReference type="PROSITE" id="PS51202">
    <property type="entry name" value="RCK_C"/>
    <property type="match status" value="1"/>
</dbReference>
<evidence type="ECO:0000313" key="2">
    <source>
        <dbReference type="EMBL" id="TQM74616.1"/>
    </source>
</evidence>
<comment type="caution">
    <text evidence="2">The sequence shown here is derived from an EMBL/GenBank/DDBJ whole genome shotgun (WGS) entry which is preliminary data.</text>
</comment>
<dbReference type="SUPFAM" id="SSF116726">
    <property type="entry name" value="TrkA C-terminal domain-like"/>
    <property type="match status" value="1"/>
</dbReference>
<proteinExistence type="predicted"/>
<dbReference type="AlphaFoldDB" id="A0A543IVK5"/>
<evidence type="ECO:0000313" key="3">
    <source>
        <dbReference type="Proteomes" id="UP000319213"/>
    </source>
</evidence>
<dbReference type="Proteomes" id="UP000319213">
    <property type="component" value="Unassembled WGS sequence"/>
</dbReference>
<dbReference type="EMBL" id="VFPQ01000001">
    <property type="protein sequence ID" value="TQM74616.1"/>
    <property type="molecule type" value="Genomic_DNA"/>
</dbReference>
<evidence type="ECO:0000259" key="1">
    <source>
        <dbReference type="PROSITE" id="PS51202"/>
    </source>
</evidence>
<dbReference type="InterPro" id="IPR036721">
    <property type="entry name" value="RCK_C_sf"/>
</dbReference>
<dbReference type="InterPro" id="IPR006037">
    <property type="entry name" value="RCK_C"/>
</dbReference>
<accession>A0A543IVK5</accession>
<dbReference type="GO" id="GO:0008324">
    <property type="term" value="F:monoatomic cation transmembrane transporter activity"/>
    <property type="evidence" value="ECO:0007669"/>
    <property type="project" value="InterPro"/>
</dbReference>
<protein>
    <submittedName>
        <fullName evidence="2">K+/H+ antiporter YhaU regulatory subunit KhtT</fullName>
    </submittedName>
</protein>
<reference evidence="2 3" key="1">
    <citation type="submission" date="2019-06" db="EMBL/GenBank/DDBJ databases">
        <title>Sequencing the genomes of 1000 actinobacteria strains.</title>
        <authorList>
            <person name="Klenk H.-P."/>
        </authorList>
    </citation>
    <scope>NUCLEOTIDE SEQUENCE [LARGE SCALE GENOMIC DNA]</scope>
    <source>
        <strain evidence="2 3">DSM 43186</strain>
    </source>
</reference>
<feature type="domain" description="RCK C-terminal" evidence="1">
    <location>
        <begin position="87"/>
        <end position="172"/>
    </location>
</feature>
<sequence>MKRRVSAVPDLHVREHRLAGGRRLFTVTLADGTLVSVAVDPATSTRELAITPPGGDAATARAAFRDPEATVVAAILGGMRFVVEGYEEYGEPPVRALNLRTVTIGPSSPAVGRRLHEIEVPSPDDAEVIGVIHEDEPGLIQRDPGRTCRPGDRLVIVGRPGAMSRTVAHLLG</sequence>
<keyword evidence="3" id="KW-1185">Reference proteome</keyword>
<dbReference type="Gene3D" id="3.30.70.1450">
    <property type="entry name" value="Regulator of K+ conductance, C-terminal domain"/>
    <property type="match status" value="1"/>
</dbReference>
<dbReference type="Pfam" id="PF02080">
    <property type="entry name" value="TrkA_C"/>
    <property type="match status" value="1"/>
</dbReference>